<feature type="domain" description="Helicase HerA central" evidence="5">
    <location>
        <begin position="156"/>
        <end position="348"/>
    </location>
</feature>
<dbReference type="EMBL" id="DTAD01000001">
    <property type="protein sequence ID" value="HGN89521.1"/>
    <property type="molecule type" value="Genomic_DNA"/>
</dbReference>
<name>A0A7C4E0Z7_CALS0</name>
<comment type="catalytic activity">
    <reaction evidence="3">
        <text>ATP + H2O = ADP + phosphate + H(+)</text>
        <dbReference type="Rhea" id="RHEA:13065"/>
        <dbReference type="ChEBI" id="CHEBI:15377"/>
        <dbReference type="ChEBI" id="CHEBI:15378"/>
        <dbReference type="ChEBI" id="CHEBI:30616"/>
        <dbReference type="ChEBI" id="CHEBI:43474"/>
        <dbReference type="ChEBI" id="CHEBI:456216"/>
        <dbReference type="EC" id="5.6.2.3"/>
    </reaction>
</comment>
<dbReference type="PANTHER" id="PTHR42957">
    <property type="entry name" value="HELICASE MJ1565-RELATED"/>
    <property type="match status" value="1"/>
</dbReference>
<comment type="catalytic activity">
    <reaction evidence="4">
        <text>ATP + H2O = ADP + phosphate + H(+)</text>
        <dbReference type="Rhea" id="RHEA:13065"/>
        <dbReference type="ChEBI" id="CHEBI:15377"/>
        <dbReference type="ChEBI" id="CHEBI:15378"/>
        <dbReference type="ChEBI" id="CHEBI:30616"/>
        <dbReference type="ChEBI" id="CHEBI:43474"/>
        <dbReference type="ChEBI" id="CHEBI:456216"/>
        <dbReference type="EC" id="5.6.2.4"/>
    </reaction>
</comment>
<dbReference type="Pfam" id="PF01935">
    <property type="entry name" value="DUF87"/>
    <property type="match status" value="1"/>
</dbReference>
<evidence type="ECO:0000256" key="4">
    <source>
        <dbReference type="ARBA" id="ARBA00048988"/>
    </source>
</evidence>
<comment type="similarity">
    <text evidence="1">Belongs to the HerA family.</text>
</comment>
<dbReference type="GO" id="GO:0043139">
    <property type="term" value="F:5'-3' DNA helicase activity"/>
    <property type="evidence" value="ECO:0007669"/>
    <property type="project" value="UniProtKB-EC"/>
</dbReference>
<dbReference type="AlphaFoldDB" id="A0A7C4E0Z7"/>
<keyword evidence="7" id="KW-0547">Nucleotide-binding</keyword>
<dbReference type="GO" id="GO:0043138">
    <property type="term" value="F:3'-5' DNA helicase activity"/>
    <property type="evidence" value="ECO:0007669"/>
    <property type="project" value="UniProtKB-EC"/>
</dbReference>
<sequence length="496" mass="54880">MAGVDWNSVKLEQIGLVASPSGENGAMCILQDGMETRVTTETLVLIENRNGNKILAVCRSGLGSNDSLKTNVYNPGVAYAKTGKGPSTAKEFFGYHLVVIGDVTDGTIKPNRLIIAPASKVYRFDESFNPMELMGGTGLTLGYYATGTPAWKIPVLKEYITHHIGVFGVTGSGKSYLTRYQLIPLLRQSGFDVLIFDWKGSDYAPYYSDVINMGDILLDEESTLSFLLERVNHFGGGNTGQKLAEYLEEVIAEGKWRGKTADEALEIITNELYRIITEDNPGKSPGQPSYWANIYMRKAQRYMNMLDEEDIKPLLGTLTAEEIVAKLREKHLVTIDLSYGSKEQKLSIFLSIVGYLKRLMEEKNRLNIALVVDEAPQYCPWNPKGIEEDATRAIMSIAALGRSYGLSITLISQGIAGEIGINAAVRRNLNTLFIGKIHPLDVPEADKFFATTLVDSSSLLRLPEGHFYMIGKMNPSPVPLLLTFEIPEEEKTVGRR</sequence>
<evidence type="ECO:0000256" key="3">
    <source>
        <dbReference type="ARBA" id="ARBA00048954"/>
    </source>
</evidence>
<comment type="catalytic activity">
    <reaction evidence="2">
        <text>Couples ATP hydrolysis with the unwinding of duplex DNA by translocating in the 3'-5' direction.</text>
        <dbReference type="EC" id="5.6.2.4"/>
    </reaction>
</comment>
<protein>
    <submittedName>
        <fullName evidence="7">ATP-binding protein</fullName>
    </submittedName>
</protein>
<dbReference type="InterPro" id="IPR002789">
    <property type="entry name" value="HerA_central"/>
</dbReference>
<gene>
    <name evidence="7" type="ORF">ENT82_00110</name>
    <name evidence="6" type="ORF">ENU43_02945</name>
</gene>
<comment type="caution">
    <text evidence="7">The sequence shown here is derived from an EMBL/GenBank/DDBJ whole genome shotgun (WGS) entry which is preliminary data.</text>
</comment>
<evidence type="ECO:0000313" key="7">
    <source>
        <dbReference type="EMBL" id="HGN89521.1"/>
    </source>
</evidence>
<accession>A0A7C4E0Z7</accession>
<organism evidence="7">
    <name type="scientific">Caldiarchaeum subterraneum</name>
    <dbReference type="NCBI Taxonomy" id="311458"/>
    <lineage>
        <taxon>Archaea</taxon>
        <taxon>Nitrososphaerota</taxon>
        <taxon>Candidatus Caldarchaeales</taxon>
        <taxon>Candidatus Caldarchaeaceae</taxon>
        <taxon>Candidatus Caldarchaeum</taxon>
    </lineage>
</organism>
<dbReference type="EMBL" id="DTCM01000034">
    <property type="protein sequence ID" value="HGL40606.1"/>
    <property type="molecule type" value="Genomic_DNA"/>
</dbReference>
<dbReference type="Gene3D" id="3.40.50.300">
    <property type="entry name" value="P-loop containing nucleotide triphosphate hydrolases"/>
    <property type="match status" value="2"/>
</dbReference>
<dbReference type="GO" id="GO:0005524">
    <property type="term" value="F:ATP binding"/>
    <property type="evidence" value="ECO:0007669"/>
    <property type="project" value="UniProtKB-KW"/>
</dbReference>
<dbReference type="PANTHER" id="PTHR42957:SF2">
    <property type="entry name" value="HELICASE HERA CENTRAL DOMAIN-CONTAINING PROTEIN"/>
    <property type="match status" value="1"/>
</dbReference>
<dbReference type="SUPFAM" id="SSF52540">
    <property type="entry name" value="P-loop containing nucleoside triphosphate hydrolases"/>
    <property type="match status" value="1"/>
</dbReference>
<proteinExistence type="inferred from homology"/>
<evidence type="ECO:0000259" key="5">
    <source>
        <dbReference type="Pfam" id="PF01935"/>
    </source>
</evidence>
<reference evidence="7" key="1">
    <citation type="journal article" date="2020" name="mSystems">
        <title>Genome- and Community-Level Interaction Insights into Carbon Utilization and Element Cycling Functions of Hydrothermarchaeota in Hydrothermal Sediment.</title>
        <authorList>
            <person name="Zhou Z."/>
            <person name="Liu Y."/>
            <person name="Xu W."/>
            <person name="Pan J."/>
            <person name="Luo Z.H."/>
            <person name="Li M."/>
        </authorList>
    </citation>
    <scope>NUCLEOTIDE SEQUENCE [LARGE SCALE GENOMIC DNA]</scope>
    <source>
        <strain evidence="7">SpSt-613</strain>
        <strain evidence="6">SpSt-669</strain>
    </source>
</reference>
<evidence type="ECO:0000256" key="2">
    <source>
        <dbReference type="ARBA" id="ARBA00034617"/>
    </source>
</evidence>
<keyword evidence="7" id="KW-0067">ATP-binding</keyword>
<evidence type="ECO:0000313" key="6">
    <source>
        <dbReference type="EMBL" id="HGL40606.1"/>
    </source>
</evidence>
<dbReference type="InterPro" id="IPR008571">
    <property type="entry name" value="HerA-like"/>
</dbReference>
<evidence type="ECO:0000256" key="1">
    <source>
        <dbReference type="ARBA" id="ARBA00007816"/>
    </source>
</evidence>
<dbReference type="InterPro" id="IPR027417">
    <property type="entry name" value="P-loop_NTPase"/>
</dbReference>